<dbReference type="Proteomes" id="UP000005089">
    <property type="component" value="Unassembled WGS sequence"/>
</dbReference>
<protein>
    <submittedName>
        <fullName evidence="1">Uncharacterized protein</fullName>
    </submittedName>
</protein>
<organism evidence="1 2">
    <name type="scientific">Oxalobacter formigenes OXCC13</name>
    <dbReference type="NCBI Taxonomy" id="556269"/>
    <lineage>
        <taxon>Bacteria</taxon>
        <taxon>Pseudomonadati</taxon>
        <taxon>Pseudomonadota</taxon>
        <taxon>Betaproteobacteria</taxon>
        <taxon>Burkholderiales</taxon>
        <taxon>Oxalobacteraceae</taxon>
        <taxon>Oxalobacter</taxon>
    </lineage>
</organism>
<gene>
    <name evidence="1" type="ORF">OFBG_00763</name>
</gene>
<dbReference type="HOGENOM" id="CLU_196020_0_0_4"/>
<sequence>MPSYTYTADSEDYIYIADLGPSPSVFFNGKYEPIYRYAVWNDTKTKILEYSDDLQFLRDKYGTDKQVKVLTYKSFMEEQTSQETDTDQST</sequence>
<dbReference type="AlphaFoldDB" id="C3X959"/>
<dbReference type="RefSeq" id="WP_005880448.1">
    <property type="nucleotide sequence ID" value="NZ_CP019430.1"/>
</dbReference>
<accession>C3X959</accession>
<proteinExistence type="predicted"/>
<keyword evidence="2" id="KW-1185">Reference proteome</keyword>
<evidence type="ECO:0000313" key="2">
    <source>
        <dbReference type="Proteomes" id="UP000005089"/>
    </source>
</evidence>
<dbReference type="EMBL" id="GG658170">
    <property type="protein sequence ID" value="EEO29735.1"/>
    <property type="molecule type" value="Genomic_DNA"/>
</dbReference>
<name>C3X959_OXAFO</name>
<dbReference type="GeneID" id="77135326"/>
<reference evidence="1 2" key="1">
    <citation type="submission" date="2009-02" db="EMBL/GenBank/DDBJ databases">
        <title>The Genome Sequence of Oxalobacter formigenes OXCC13.</title>
        <authorList>
            <consortium name="The Broad Institute Genome Sequencing Platform"/>
            <person name="Ward D."/>
            <person name="Young S.K."/>
            <person name="Kodira C.D."/>
            <person name="Zeng Q."/>
            <person name="Koehrsen M."/>
            <person name="Alvarado L."/>
            <person name="Berlin A."/>
            <person name="Borenstein D."/>
            <person name="Chen Z."/>
            <person name="Engels R."/>
            <person name="Freedman E."/>
            <person name="Gellesch M."/>
            <person name="Goldberg J."/>
            <person name="Griggs A."/>
            <person name="Gujja S."/>
            <person name="Heiman D."/>
            <person name="Hepburn T."/>
            <person name="Howarth C."/>
            <person name="Jen D."/>
            <person name="Larson L."/>
            <person name="Lewis B."/>
            <person name="Mehta T."/>
            <person name="Park D."/>
            <person name="Pearson M."/>
            <person name="Roberts A."/>
            <person name="Saif S."/>
            <person name="Shea T."/>
            <person name="Shenoy N."/>
            <person name="Sisk P."/>
            <person name="Stolte C."/>
            <person name="Sykes S."/>
            <person name="Walk T."/>
            <person name="White J."/>
            <person name="Yandava C."/>
            <person name="Allison M.J."/>
            <person name="Lander E."/>
            <person name="Nusbaum C."/>
            <person name="Galagan J."/>
            <person name="Birren B."/>
        </authorList>
    </citation>
    <scope>NUCLEOTIDE SEQUENCE [LARGE SCALE GENOMIC DNA]</scope>
    <source>
        <strain evidence="1 2">OXCC13</strain>
    </source>
</reference>
<evidence type="ECO:0000313" key="1">
    <source>
        <dbReference type="EMBL" id="EEO29735.1"/>
    </source>
</evidence>
<dbReference type="OrthoDB" id="8787189at2"/>